<dbReference type="InterPro" id="IPR006201">
    <property type="entry name" value="Neur_channel"/>
</dbReference>
<sequence length="420" mass="46878">MRLTVDGATIDDTHNLLSNLTNEYNINIRPAFDQLIPVNVTVQMYLKSIMEIDEVKGTLSFTTGFVMVWEDYRLEWEPSQYGGLEHVSIPLKQISFPKLILSSPATDRSYITQTWSRARIYSNGQVSYLEGVMIESTCDVNVKYYPFDIQFCNTSFVSLGYTKTEMNLIRMAESIDLTLYLGNSMWDLESTHASVETILATGGENQEMLFTFNLRRKPEYAVVNVILPILFLVTLNAFVFLLIPESGERVGYSITTLLAIAVDMTIIMSSLPKSSDPTPLIFYKLLVDLIYSALIMVIVILNMRLHGKDDNVPVPKSLVSFYLALTCKECGGKPVSPESGGFTKDQIANGLEESKGKLHEYDIPDNLSMNSVDAQKVTWKKLSSLLDTIFFVLFVCLSVISFAVFVAILKGGAIATTSAV</sequence>
<dbReference type="PANTHER" id="PTHR18945">
    <property type="entry name" value="NEUROTRANSMITTER GATED ION CHANNEL"/>
    <property type="match status" value="1"/>
</dbReference>
<evidence type="ECO:0000256" key="3">
    <source>
        <dbReference type="ARBA" id="ARBA00022989"/>
    </source>
</evidence>
<comment type="subcellular location">
    <subcellularLocation>
        <location evidence="1">Membrane</location>
        <topology evidence="1">Multi-pass membrane protein</topology>
    </subcellularLocation>
</comment>
<dbReference type="SUPFAM" id="SSF63712">
    <property type="entry name" value="Nicotinic receptor ligand binding domain-like"/>
    <property type="match status" value="1"/>
</dbReference>
<dbReference type="AlphaFoldDB" id="A0A9D3YWY8"/>
<dbReference type="PROSITE" id="PS00236">
    <property type="entry name" value="NEUROTR_ION_CHANNEL"/>
    <property type="match status" value="1"/>
</dbReference>
<keyword evidence="4 5" id="KW-0472">Membrane</keyword>
<evidence type="ECO:0000256" key="2">
    <source>
        <dbReference type="ARBA" id="ARBA00022692"/>
    </source>
</evidence>
<evidence type="ECO:0000259" key="6">
    <source>
        <dbReference type="Pfam" id="PF02931"/>
    </source>
</evidence>
<evidence type="ECO:0000256" key="1">
    <source>
        <dbReference type="ARBA" id="ARBA00004141"/>
    </source>
</evidence>
<keyword evidence="9" id="KW-1185">Reference proteome</keyword>
<gene>
    <name evidence="8" type="ORF">DPMN_065702</name>
</gene>
<reference evidence="8" key="2">
    <citation type="submission" date="2020-11" db="EMBL/GenBank/DDBJ databases">
        <authorList>
            <person name="McCartney M.A."/>
            <person name="Auch B."/>
            <person name="Kono T."/>
            <person name="Mallez S."/>
            <person name="Becker A."/>
            <person name="Gohl D.M."/>
            <person name="Silverstein K.A.T."/>
            <person name="Koren S."/>
            <person name="Bechman K.B."/>
            <person name="Herman A."/>
            <person name="Abrahante J.E."/>
            <person name="Garbe J."/>
        </authorList>
    </citation>
    <scope>NUCLEOTIDE SEQUENCE</scope>
    <source>
        <strain evidence="8">Duluth1</strain>
        <tissue evidence="8">Whole animal</tissue>
    </source>
</reference>
<reference evidence="8" key="1">
    <citation type="journal article" date="2019" name="bioRxiv">
        <title>The Genome of the Zebra Mussel, Dreissena polymorpha: A Resource for Invasive Species Research.</title>
        <authorList>
            <person name="McCartney M.A."/>
            <person name="Auch B."/>
            <person name="Kono T."/>
            <person name="Mallez S."/>
            <person name="Zhang Y."/>
            <person name="Obille A."/>
            <person name="Becker A."/>
            <person name="Abrahante J.E."/>
            <person name="Garbe J."/>
            <person name="Badalamenti J.P."/>
            <person name="Herman A."/>
            <person name="Mangelson H."/>
            <person name="Liachko I."/>
            <person name="Sullivan S."/>
            <person name="Sone E.D."/>
            <person name="Koren S."/>
            <person name="Silverstein K.A.T."/>
            <person name="Beckman K.B."/>
            <person name="Gohl D.M."/>
        </authorList>
    </citation>
    <scope>NUCLEOTIDE SEQUENCE</scope>
    <source>
        <strain evidence="8">Duluth1</strain>
        <tissue evidence="8">Whole animal</tissue>
    </source>
</reference>
<keyword evidence="5" id="KW-0407">Ion channel</keyword>
<feature type="transmembrane region" description="Helical" evidence="5">
    <location>
        <begin position="281"/>
        <end position="301"/>
    </location>
</feature>
<dbReference type="Pfam" id="PF02931">
    <property type="entry name" value="Neur_chan_LBD"/>
    <property type="match status" value="1"/>
</dbReference>
<dbReference type="EMBL" id="JAIWYP010000014">
    <property type="protein sequence ID" value="KAH3706317.1"/>
    <property type="molecule type" value="Genomic_DNA"/>
</dbReference>
<evidence type="ECO:0000313" key="8">
    <source>
        <dbReference type="EMBL" id="KAH3706317.1"/>
    </source>
</evidence>
<dbReference type="InterPro" id="IPR018000">
    <property type="entry name" value="Neurotransmitter_ion_chnl_CS"/>
</dbReference>
<protein>
    <submittedName>
        <fullName evidence="8">Uncharacterized protein</fullName>
    </submittedName>
</protein>
<feature type="domain" description="Neurotransmitter-gated ion-channel transmembrane" evidence="7">
    <location>
        <begin position="225"/>
        <end position="306"/>
    </location>
</feature>
<proteinExistence type="inferred from homology"/>
<keyword evidence="5" id="KW-0406">Ion transport</keyword>
<name>A0A9D3YWY8_DREPO</name>
<keyword evidence="3 5" id="KW-1133">Transmembrane helix</keyword>
<dbReference type="GO" id="GO:0005230">
    <property type="term" value="F:extracellular ligand-gated monoatomic ion channel activity"/>
    <property type="evidence" value="ECO:0007669"/>
    <property type="project" value="InterPro"/>
</dbReference>
<dbReference type="GO" id="GO:0004888">
    <property type="term" value="F:transmembrane signaling receptor activity"/>
    <property type="evidence" value="ECO:0007669"/>
    <property type="project" value="InterPro"/>
</dbReference>
<comment type="similarity">
    <text evidence="5">Belongs to the ligand-gated ion channel (TC 1.A.9) family.</text>
</comment>
<evidence type="ECO:0000313" key="9">
    <source>
        <dbReference type="Proteomes" id="UP000828390"/>
    </source>
</evidence>
<dbReference type="InterPro" id="IPR036734">
    <property type="entry name" value="Neur_chan_lig-bd_sf"/>
</dbReference>
<feature type="transmembrane region" description="Helical" evidence="5">
    <location>
        <begin position="385"/>
        <end position="409"/>
    </location>
</feature>
<dbReference type="InterPro" id="IPR036719">
    <property type="entry name" value="Neuro-gated_channel_TM_sf"/>
</dbReference>
<feature type="transmembrane region" description="Helical" evidence="5">
    <location>
        <begin position="220"/>
        <end position="243"/>
    </location>
</feature>
<comment type="caution">
    <text evidence="8">The sequence shown here is derived from an EMBL/GenBank/DDBJ whole genome shotgun (WGS) entry which is preliminary data.</text>
</comment>
<dbReference type="CDD" id="cd18989">
    <property type="entry name" value="LGIC_ECD_cation"/>
    <property type="match status" value="1"/>
</dbReference>
<dbReference type="Proteomes" id="UP000828390">
    <property type="component" value="Unassembled WGS sequence"/>
</dbReference>
<keyword evidence="5" id="KW-0813">Transport</keyword>
<evidence type="ECO:0000259" key="7">
    <source>
        <dbReference type="Pfam" id="PF02932"/>
    </source>
</evidence>
<organism evidence="8 9">
    <name type="scientific">Dreissena polymorpha</name>
    <name type="common">Zebra mussel</name>
    <name type="synonym">Mytilus polymorpha</name>
    <dbReference type="NCBI Taxonomy" id="45954"/>
    <lineage>
        <taxon>Eukaryota</taxon>
        <taxon>Metazoa</taxon>
        <taxon>Spiralia</taxon>
        <taxon>Lophotrochozoa</taxon>
        <taxon>Mollusca</taxon>
        <taxon>Bivalvia</taxon>
        <taxon>Autobranchia</taxon>
        <taxon>Heteroconchia</taxon>
        <taxon>Euheterodonta</taxon>
        <taxon>Imparidentia</taxon>
        <taxon>Neoheterodontei</taxon>
        <taxon>Myida</taxon>
        <taxon>Dreissenoidea</taxon>
        <taxon>Dreissenidae</taxon>
        <taxon>Dreissena</taxon>
    </lineage>
</organism>
<dbReference type="CDD" id="cd19051">
    <property type="entry name" value="LGIC_TM_cation"/>
    <property type="match status" value="1"/>
</dbReference>
<evidence type="ECO:0000256" key="5">
    <source>
        <dbReference type="RuleBase" id="RU000687"/>
    </source>
</evidence>
<dbReference type="GO" id="GO:0016020">
    <property type="term" value="C:membrane"/>
    <property type="evidence" value="ECO:0007669"/>
    <property type="project" value="UniProtKB-SubCell"/>
</dbReference>
<dbReference type="FunFam" id="2.70.170.10:FF:000028">
    <property type="entry name" value="AcetylCholine Receptor"/>
    <property type="match status" value="1"/>
</dbReference>
<dbReference type="InterPro" id="IPR006202">
    <property type="entry name" value="Neur_chan_lig-bd"/>
</dbReference>
<dbReference type="Gene3D" id="2.70.170.10">
    <property type="entry name" value="Neurotransmitter-gated ion-channel ligand-binding domain"/>
    <property type="match status" value="1"/>
</dbReference>
<dbReference type="InterPro" id="IPR038050">
    <property type="entry name" value="Neuro_actylchol_rec"/>
</dbReference>
<dbReference type="Pfam" id="PF02932">
    <property type="entry name" value="Neur_chan_memb"/>
    <property type="match status" value="1"/>
</dbReference>
<accession>A0A9D3YWY8</accession>
<feature type="domain" description="Neurotransmitter-gated ion-channel ligand-binding" evidence="6">
    <location>
        <begin position="15"/>
        <end position="218"/>
    </location>
</feature>
<dbReference type="PRINTS" id="PR00252">
    <property type="entry name" value="NRIONCHANNEL"/>
</dbReference>
<dbReference type="Gene3D" id="1.20.58.390">
    <property type="entry name" value="Neurotransmitter-gated ion-channel transmembrane domain"/>
    <property type="match status" value="1"/>
</dbReference>
<evidence type="ECO:0000256" key="4">
    <source>
        <dbReference type="ARBA" id="ARBA00023136"/>
    </source>
</evidence>
<dbReference type="SUPFAM" id="SSF90112">
    <property type="entry name" value="Neurotransmitter-gated ion-channel transmembrane pore"/>
    <property type="match status" value="1"/>
</dbReference>
<dbReference type="InterPro" id="IPR006029">
    <property type="entry name" value="Neurotrans-gated_channel_TM"/>
</dbReference>
<feature type="transmembrane region" description="Helical" evidence="5">
    <location>
        <begin position="250"/>
        <end position="269"/>
    </location>
</feature>
<keyword evidence="2 5" id="KW-0812">Transmembrane</keyword>